<keyword evidence="3" id="KW-0233">DNA recombination</keyword>
<dbReference type="PANTHER" id="PTHR30349">
    <property type="entry name" value="PHAGE INTEGRASE-RELATED"/>
    <property type="match status" value="1"/>
</dbReference>
<dbReference type="HOGENOM" id="CLU_033139_2_3_10"/>
<dbReference type="InterPro" id="IPR010998">
    <property type="entry name" value="Integrase_recombinase_N"/>
</dbReference>
<evidence type="ECO:0000256" key="2">
    <source>
        <dbReference type="ARBA" id="ARBA00023125"/>
    </source>
</evidence>
<dbReference type="InterPro" id="IPR025269">
    <property type="entry name" value="SAM-like_dom"/>
</dbReference>
<dbReference type="InterPro" id="IPR013762">
    <property type="entry name" value="Integrase-like_cat_sf"/>
</dbReference>
<dbReference type="AlphaFoldDB" id="G6AG41"/>
<dbReference type="PROSITE" id="PS51898">
    <property type="entry name" value="TYR_RECOMBINASE"/>
    <property type="match status" value="1"/>
</dbReference>
<dbReference type="InterPro" id="IPR002104">
    <property type="entry name" value="Integrase_catalytic"/>
</dbReference>
<dbReference type="GO" id="GO:0003677">
    <property type="term" value="F:DNA binding"/>
    <property type="evidence" value="ECO:0007669"/>
    <property type="project" value="UniProtKB-KW"/>
</dbReference>
<accession>G6AG41</accession>
<keyword evidence="2" id="KW-0238">DNA-binding</keyword>
<comment type="similarity">
    <text evidence="1">Belongs to the 'phage' integrase family.</text>
</comment>
<organism evidence="5 6">
    <name type="scientific">Prevotella histicola F0411</name>
    <dbReference type="NCBI Taxonomy" id="857291"/>
    <lineage>
        <taxon>Bacteria</taxon>
        <taxon>Pseudomonadati</taxon>
        <taxon>Bacteroidota</taxon>
        <taxon>Bacteroidia</taxon>
        <taxon>Bacteroidales</taxon>
        <taxon>Prevotellaceae</taxon>
        <taxon>Prevotella</taxon>
    </lineage>
</organism>
<dbReference type="InterPro" id="IPR011010">
    <property type="entry name" value="DNA_brk_join_enz"/>
</dbReference>
<feature type="domain" description="Tyr recombinase" evidence="4">
    <location>
        <begin position="219"/>
        <end position="386"/>
    </location>
</feature>
<name>G6AG41_9BACT</name>
<dbReference type="PATRIC" id="fig|857291.3.peg.1058"/>
<dbReference type="InterPro" id="IPR050090">
    <property type="entry name" value="Tyrosine_recombinase_XerCD"/>
</dbReference>
<dbReference type="Gene3D" id="1.10.443.10">
    <property type="entry name" value="Intergrase catalytic core"/>
    <property type="match status" value="1"/>
</dbReference>
<keyword evidence="6" id="KW-1185">Reference proteome</keyword>
<dbReference type="STRING" id="857291.HMPREF9138_01068"/>
<dbReference type="Proteomes" id="UP000004597">
    <property type="component" value="Unassembled WGS sequence"/>
</dbReference>
<reference evidence="5 6" key="1">
    <citation type="submission" date="2011-10" db="EMBL/GenBank/DDBJ databases">
        <title>The Genome Sequence of Prevotella histicola F0411.</title>
        <authorList>
            <consortium name="The Broad Institute Genome Sequencing Platform"/>
            <person name="Earl A."/>
            <person name="Ward D."/>
            <person name="Feldgarden M."/>
            <person name="Gevers D."/>
            <person name="Izard J."/>
            <person name="Ganesan A."/>
            <person name="Blanton J.M."/>
            <person name="Baranova O.V."/>
            <person name="Tanner A.C."/>
            <person name="Mathney J.M.J."/>
            <person name="Dewhirst F.E."/>
            <person name="Young S.K."/>
            <person name="Zeng Q."/>
            <person name="Gargeya S."/>
            <person name="Fitzgerald M."/>
            <person name="Haas B."/>
            <person name="Abouelleil A."/>
            <person name="Alvarado L."/>
            <person name="Arachchi H.M."/>
            <person name="Berlin A."/>
            <person name="Brown A."/>
            <person name="Chapman S.B."/>
            <person name="Chen Z."/>
            <person name="Dunbar C."/>
            <person name="Freedman E."/>
            <person name="Gearin G."/>
            <person name="Gellesch M."/>
            <person name="Goldberg J."/>
            <person name="Griggs A."/>
            <person name="Gujja S."/>
            <person name="Heiman D."/>
            <person name="Howarth C."/>
            <person name="Larson L."/>
            <person name="Lui A."/>
            <person name="MacDonald P.J.P."/>
            <person name="Montmayeur A."/>
            <person name="Murphy C."/>
            <person name="Neiman D."/>
            <person name="Pearson M."/>
            <person name="Priest M."/>
            <person name="Roberts A."/>
            <person name="Saif S."/>
            <person name="Shea T."/>
            <person name="Shenoy N."/>
            <person name="Sisk P."/>
            <person name="Stolte C."/>
            <person name="Sykes S."/>
            <person name="Wortman J."/>
            <person name="Nusbaum C."/>
            <person name="Birren B."/>
        </authorList>
    </citation>
    <scope>NUCLEOTIDE SEQUENCE [LARGE SCALE GENOMIC DNA]</scope>
    <source>
        <strain evidence="5 6">F0411</strain>
    </source>
</reference>
<gene>
    <name evidence="5" type="ORF">HMPREF9138_01068</name>
</gene>
<dbReference type="SUPFAM" id="SSF56349">
    <property type="entry name" value="DNA breaking-rejoining enzymes"/>
    <property type="match status" value="1"/>
</dbReference>
<evidence type="ECO:0000259" key="4">
    <source>
        <dbReference type="PROSITE" id="PS51898"/>
    </source>
</evidence>
<protein>
    <recommendedName>
        <fullName evidence="4">Tyr recombinase domain-containing protein</fullName>
    </recommendedName>
</protein>
<dbReference type="PANTHER" id="PTHR30349:SF64">
    <property type="entry name" value="PROPHAGE INTEGRASE INTD-RELATED"/>
    <property type="match status" value="1"/>
</dbReference>
<dbReference type="EMBL" id="AFXP01000008">
    <property type="protein sequence ID" value="EHG16371.1"/>
    <property type="molecule type" value="Genomic_DNA"/>
</dbReference>
<evidence type="ECO:0000256" key="3">
    <source>
        <dbReference type="ARBA" id="ARBA00023172"/>
    </source>
</evidence>
<evidence type="ECO:0000313" key="5">
    <source>
        <dbReference type="EMBL" id="EHG16371.1"/>
    </source>
</evidence>
<evidence type="ECO:0000256" key="1">
    <source>
        <dbReference type="ARBA" id="ARBA00008857"/>
    </source>
</evidence>
<dbReference type="GO" id="GO:0015074">
    <property type="term" value="P:DNA integration"/>
    <property type="evidence" value="ECO:0007669"/>
    <property type="project" value="InterPro"/>
</dbReference>
<sequence length="391" mass="45661">MEILYPATRFVFDRKHVASNNKKGLIQLEVRLGKKRKWISTGVKVYKDQWNDKQYVINSFNSEILNSRLHLYKGNIDEWINYLISNNIGFSWEALDIYVKRMNTSPDQETFVDFVARRIEERNDIKPSTKANHRKLLGSLDEFGRIIYFSDLTKANVSDYYNFLLGRETLIQGKMQKMKQTTVSSYMKFLKIYIHDAQQHDKLDKDPTEGLKIKRGEAEGERWLSVEEVSKLEKAENLPHYLSVIRDLFLIQCYTGLAYADLMDFSPEKISEVDGVTVLTGKRRKSGEEYITVILPPLEQLLVKYNYQIPKRTNQVYNRSLKILSMACNIDKPLATHWARRTCGMLMLNKGYPIEVVAKVLGHTDIRTTQRCYAKILDKTVIDTYRRIESI</sequence>
<comment type="caution">
    <text evidence="5">The sequence shown here is derived from an EMBL/GenBank/DDBJ whole genome shotgun (WGS) entry which is preliminary data.</text>
</comment>
<dbReference type="GO" id="GO:0006310">
    <property type="term" value="P:DNA recombination"/>
    <property type="evidence" value="ECO:0007669"/>
    <property type="project" value="UniProtKB-KW"/>
</dbReference>
<proteinExistence type="inferred from homology"/>
<dbReference type="CDD" id="cd01185">
    <property type="entry name" value="INTN1_C_like"/>
    <property type="match status" value="1"/>
</dbReference>
<dbReference type="Pfam" id="PF00589">
    <property type="entry name" value="Phage_integrase"/>
    <property type="match status" value="1"/>
</dbReference>
<dbReference type="Gene3D" id="1.10.150.130">
    <property type="match status" value="1"/>
</dbReference>
<evidence type="ECO:0000313" key="6">
    <source>
        <dbReference type="Proteomes" id="UP000004597"/>
    </source>
</evidence>
<dbReference type="Pfam" id="PF13102">
    <property type="entry name" value="Phage_int_SAM_5"/>
    <property type="match status" value="1"/>
</dbReference>